<keyword evidence="1" id="KW-1133">Transmembrane helix</keyword>
<reference evidence="2" key="1">
    <citation type="submission" date="2019-02" db="EMBL/GenBank/DDBJ databases">
        <title>Genome of the parasitoid wasp Diachasma alloeum, an emerging model for ecological speciation and transitions to asexual reproduction.</title>
        <authorList>
            <person name="Robertson H.M."/>
            <person name="Walden K.K."/>
            <person name="Tvedte E.S."/>
            <person name="Hood G.R."/>
            <person name="Feder J.L."/>
            <person name="Forbes A.A."/>
            <person name="Logsdon J.M."/>
            <person name="Mcelroy K.E."/>
        </authorList>
    </citation>
    <scope>NUCLEOTIDE SEQUENCE [LARGE SCALE GENOMIC DNA]</scope>
    <source>
        <strain evidence="2">Michigan</strain>
    </source>
</reference>
<protein>
    <submittedName>
        <fullName evidence="2">MWFE subunit, NADH-dehydrogenase</fullName>
    </submittedName>
</protein>
<feature type="transmembrane region" description="Helical" evidence="1">
    <location>
        <begin position="6"/>
        <end position="26"/>
    </location>
</feature>
<gene>
    <name evidence="2" type="primary">ND-MWFE</name>
    <name evidence="2" type="ORF">DALL_DALL000319</name>
</gene>
<evidence type="ECO:0000313" key="2">
    <source>
        <dbReference type="EMBL" id="THK33129.1"/>
    </source>
</evidence>
<sequence length="33" mass="3733">MWFEVLPAAVIIGTCVALPQFAAYYWNRAIFGN</sequence>
<organism evidence="2 3">
    <name type="scientific">Diachasma alloeum</name>
    <dbReference type="NCBI Taxonomy" id="454923"/>
    <lineage>
        <taxon>Eukaryota</taxon>
        <taxon>Metazoa</taxon>
        <taxon>Ecdysozoa</taxon>
        <taxon>Arthropoda</taxon>
        <taxon>Hexapoda</taxon>
        <taxon>Insecta</taxon>
        <taxon>Pterygota</taxon>
        <taxon>Neoptera</taxon>
        <taxon>Endopterygota</taxon>
        <taxon>Hymenoptera</taxon>
        <taxon>Apocrita</taxon>
        <taxon>Ichneumonoidea</taxon>
        <taxon>Braconidae</taxon>
        <taxon>Opiinae</taxon>
        <taxon>Diachasma</taxon>
    </lineage>
</organism>
<dbReference type="InterPro" id="IPR017384">
    <property type="entry name" value="NADH_Ub_cplx-1_asu_su-1"/>
</dbReference>
<evidence type="ECO:0000313" key="3">
    <source>
        <dbReference type="Proteomes" id="UP000297026"/>
    </source>
</evidence>
<dbReference type="Pfam" id="PF15879">
    <property type="entry name" value="MWFE"/>
    <property type="match status" value="1"/>
</dbReference>
<dbReference type="AlphaFoldDB" id="A0A4E0RLX7"/>
<evidence type="ECO:0000256" key="1">
    <source>
        <dbReference type="SAM" id="Phobius"/>
    </source>
</evidence>
<keyword evidence="1" id="KW-0812">Transmembrane</keyword>
<keyword evidence="1" id="KW-0472">Membrane</keyword>
<dbReference type="Proteomes" id="UP000297026">
    <property type="component" value="Unassembled WGS sequence"/>
</dbReference>
<dbReference type="EMBL" id="ML158716">
    <property type="protein sequence ID" value="THK33129.1"/>
    <property type="molecule type" value="Genomic_DNA"/>
</dbReference>
<keyword evidence="3" id="KW-1185">Reference proteome</keyword>
<accession>A0A4E0RLX7</accession>
<name>A0A4E0RLX7_9HYME</name>
<feature type="non-terminal residue" evidence="2">
    <location>
        <position position="33"/>
    </location>
</feature>
<proteinExistence type="predicted"/>